<feature type="compositionally biased region" description="Basic residues" evidence="1">
    <location>
        <begin position="150"/>
        <end position="163"/>
    </location>
</feature>
<feature type="region of interest" description="Disordered" evidence="1">
    <location>
        <begin position="95"/>
        <end position="131"/>
    </location>
</feature>
<comment type="caution">
    <text evidence="2">The sequence shown here is derived from an EMBL/GenBank/DDBJ whole genome shotgun (WGS) entry which is preliminary data.</text>
</comment>
<sequence length="229" mass="24923">MAAAPAKAPACAIPTHKEIDHAIQKTPGALRRHVAARHAVPSRRPGLGRAHRLAARAGEELAPDGLRLPSARAVDGRRPGVALGAVHRDALCHRGRSSRAGARRGRGRHAVPARRRADRAPPGALRDAGSLAVHRPHRGAAELARCLQLHHRQGRRGAKRLRPRERSVRAHRQGVGDGADHQRDPRQRHVFQRALDGDALRQRRPGSHRALERGDFHRAADPAHRAAPA</sequence>
<evidence type="ECO:0000256" key="1">
    <source>
        <dbReference type="SAM" id="MobiDB-lite"/>
    </source>
</evidence>
<evidence type="ECO:0000313" key="2">
    <source>
        <dbReference type="EMBL" id="KAG1556719.1"/>
    </source>
</evidence>
<dbReference type="Proteomes" id="UP000740926">
    <property type="component" value="Unassembled WGS sequence"/>
</dbReference>
<feature type="compositionally biased region" description="Basic residues" evidence="1">
    <location>
        <begin position="95"/>
        <end position="117"/>
    </location>
</feature>
<reference evidence="2 3" key="1">
    <citation type="journal article" date="2020" name="Microb. Genom.">
        <title>Genetic diversity of clinical and environmental Mucorales isolates obtained from an investigation of mucormycosis cases among solid organ transplant recipients.</title>
        <authorList>
            <person name="Nguyen M.H."/>
            <person name="Kaul D."/>
            <person name="Muto C."/>
            <person name="Cheng S.J."/>
            <person name="Richter R.A."/>
            <person name="Bruno V.M."/>
            <person name="Liu G."/>
            <person name="Beyhan S."/>
            <person name="Sundermann A.J."/>
            <person name="Mounaud S."/>
            <person name="Pasculle A.W."/>
            <person name="Nierman W.C."/>
            <person name="Driscoll E."/>
            <person name="Cumbie R."/>
            <person name="Clancy C.J."/>
            <person name="Dupont C.L."/>
        </authorList>
    </citation>
    <scope>NUCLEOTIDE SEQUENCE [LARGE SCALE GENOMIC DNA]</scope>
    <source>
        <strain evidence="2 3">GL24</strain>
    </source>
</reference>
<proteinExistence type="predicted"/>
<accession>A0A9P6YQL0</accession>
<feature type="compositionally biased region" description="Basic and acidic residues" evidence="1">
    <location>
        <begin position="178"/>
        <end position="187"/>
    </location>
</feature>
<keyword evidence="3" id="KW-1185">Reference proteome</keyword>
<protein>
    <submittedName>
        <fullName evidence="2">Uncharacterized protein</fullName>
    </submittedName>
</protein>
<gene>
    <name evidence="2" type="ORF">G6F50_012694</name>
</gene>
<dbReference type="AlphaFoldDB" id="A0A9P6YQL0"/>
<name>A0A9P6YQL0_9FUNG</name>
<feature type="compositionally biased region" description="Basic and acidic residues" evidence="1">
    <location>
        <begin position="209"/>
        <end position="229"/>
    </location>
</feature>
<dbReference type="EMBL" id="JAANIU010004210">
    <property type="protein sequence ID" value="KAG1556719.1"/>
    <property type="molecule type" value="Genomic_DNA"/>
</dbReference>
<evidence type="ECO:0000313" key="3">
    <source>
        <dbReference type="Proteomes" id="UP000740926"/>
    </source>
</evidence>
<feature type="region of interest" description="Disordered" evidence="1">
    <location>
        <begin position="150"/>
        <end position="229"/>
    </location>
</feature>
<organism evidence="2 3">
    <name type="scientific">Rhizopus delemar</name>
    <dbReference type="NCBI Taxonomy" id="936053"/>
    <lineage>
        <taxon>Eukaryota</taxon>
        <taxon>Fungi</taxon>
        <taxon>Fungi incertae sedis</taxon>
        <taxon>Mucoromycota</taxon>
        <taxon>Mucoromycotina</taxon>
        <taxon>Mucoromycetes</taxon>
        <taxon>Mucorales</taxon>
        <taxon>Mucorineae</taxon>
        <taxon>Rhizopodaceae</taxon>
        <taxon>Rhizopus</taxon>
    </lineage>
</organism>